<name>A0A5J4Q9V2_9EUKA</name>
<proteinExistence type="predicted"/>
<gene>
    <name evidence="1" type="ORF">EZS28_055018</name>
</gene>
<protein>
    <submittedName>
        <fullName evidence="1">Uncharacterized protein</fullName>
    </submittedName>
</protein>
<evidence type="ECO:0000313" key="2">
    <source>
        <dbReference type="Proteomes" id="UP000324800"/>
    </source>
</evidence>
<sequence length="84" mass="9661">MPSEFNQFKKLVGQNMESIRAGSSKSVLIVSKLAVQLWNEILLQATRQFDPQGVRIQEYRKDHPDTQAQLDDLTISKLIFNTKK</sequence>
<comment type="caution">
    <text evidence="1">The sequence shown here is derived from an EMBL/GenBank/DDBJ whole genome shotgun (WGS) entry which is preliminary data.</text>
</comment>
<accession>A0A5J4Q9V2</accession>
<dbReference type="AlphaFoldDB" id="A0A5J4Q9V2"/>
<evidence type="ECO:0000313" key="1">
    <source>
        <dbReference type="EMBL" id="KAA6317929.1"/>
    </source>
</evidence>
<organism evidence="1 2">
    <name type="scientific">Streblomastix strix</name>
    <dbReference type="NCBI Taxonomy" id="222440"/>
    <lineage>
        <taxon>Eukaryota</taxon>
        <taxon>Metamonada</taxon>
        <taxon>Preaxostyla</taxon>
        <taxon>Oxymonadida</taxon>
        <taxon>Streblomastigidae</taxon>
        <taxon>Streblomastix</taxon>
    </lineage>
</organism>
<dbReference type="EMBL" id="SNRW01046426">
    <property type="protein sequence ID" value="KAA6317929.1"/>
    <property type="molecule type" value="Genomic_DNA"/>
</dbReference>
<reference evidence="1 2" key="1">
    <citation type="submission" date="2019-03" db="EMBL/GenBank/DDBJ databases">
        <title>Single cell metagenomics reveals metabolic interactions within the superorganism composed of flagellate Streblomastix strix and complex community of Bacteroidetes bacteria on its surface.</title>
        <authorList>
            <person name="Treitli S.C."/>
            <person name="Kolisko M."/>
            <person name="Husnik F."/>
            <person name="Keeling P."/>
            <person name="Hampl V."/>
        </authorList>
    </citation>
    <scope>NUCLEOTIDE SEQUENCE [LARGE SCALE GENOMIC DNA]</scope>
    <source>
        <strain evidence="1">ST1C</strain>
    </source>
</reference>
<dbReference type="Proteomes" id="UP000324800">
    <property type="component" value="Unassembled WGS sequence"/>
</dbReference>